<dbReference type="AlphaFoldDB" id="A0A0A8K3U2"/>
<keyword evidence="10" id="KW-1185">Reference proteome</keyword>
<dbReference type="EMBL" id="AP014648">
    <property type="protein sequence ID" value="BAQ16669.1"/>
    <property type="molecule type" value="Genomic_DNA"/>
</dbReference>
<feature type="transmembrane region" description="Helical" evidence="7">
    <location>
        <begin position="28"/>
        <end position="44"/>
    </location>
</feature>
<evidence type="ECO:0000256" key="4">
    <source>
        <dbReference type="ARBA" id="ARBA00022737"/>
    </source>
</evidence>
<feature type="transmembrane region" description="Helical" evidence="7">
    <location>
        <begin position="468"/>
        <end position="491"/>
    </location>
</feature>
<proteinExistence type="predicted"/>
<evidence type="ECO:0000313" key="10">
    <source>
        <dbReference type="Proteomes" id="UP000031643"/>
    </source>
</evidence>
<evidence type="ECO:0000256" key="2">
    <source>
        <dbReference type="ARBA" id="ARBA00022448"/>
    </source>
</evidence>
<evidence type="ECO:0000256" key="1">
    <source>
        <dbReference type="ARBA" id="ARBA00004141"/>
    </source>
</evidence>
<dbReference type="PANTHER" id="PTHR43652:SF2">
    <property type="entry name" value="BASIC AMINO ACID ANTIPORTER YFCC-RELATED"/>
    <property type="match status" value="1"/>
</dbReference>
<dbReference type="InterPro" id="IPR051679">
    <property type="entry name" value="DASS-Related_Transporters"/>
</dbReference>
<feature type="transmembrane region" description="Helical" evidence="7">
    <location>
        <begin position="393"/>
        <end position="425"/>
    </location>
</feature>
<dbReference type="InterPro" id="IPR006037">
    <property type="entry name" value="RCK_C"/>
</dbReference>
<sequence length="581" mass="60538">MTFAQSATLALLAGLLAAFAVDRFRIEIVAVTGLAVGVLLGVVPPGKVFSGFTNPAVITVAEILILVGLISRSSLMDRVADRLAPLATSELRTVALVCCLGAVTSVFMNNIGALALWAPVALSLCRLSGVAPGSVLMPLSFATLLGGTCSLIGTPANLVVSGFQNEAVGRPFTFFELAWVGVPITLIGLVWLISAAPHLLAARGLQISAEDQDQARRFFAELEVGEGSPLVDLSIAEAENELHGLIHSYLRDGRHLFGSRERHAVHAGDVLLVEAAAQVIADASLRGKARLSEPDKVGPGETWVEAIVLPHSTIVGSTAHTIEAFSNKGIRIVAMATRLQRIEGRLADLQARVGDILLLRGEPGAIGQALEDVDCLQLTPRTNFADATYGRRILIAFGGAIALAATNLVPPELAFGAALLVLALGCDLDLRTAVSDLNWPVLIMLAAMIPIGDAVASTGLADIIAQRALTSIGSTDPMALIAIVLFTALAMTPFVNNVSAAVALAPIAVAIAQTVGVPPEPLLVAVAIGVSLDFITPFGHHNNTLVMSIGNYRFGDFPRVGLLLTISTTVPAIVLILLAFG</sequence>
<feature type="transmembrane region" description="Helical" evidence="7">
    <location>
        <begin position="94"/>
        <end position="118"/>
    </location>
</feature>
<evidence type="ECO:0000313" key="9">
    <source>
        <dbReference type="EMBL" id="BAQ16669.1"/>
    </source>
</evidence>
<protein>
    <recommendedName>
        <fullName evidence="8">RCK C-terminal domain-containing protein</fullName>
    </recommendedName>
</protein>
<feature type="transmembrane region" description="Helical" evidence="7">
    <location>
        <begin position="56"/>
        <end position="74"/>
    </location>
</feature>
<reference evidence="9 10" key="1">
    <citation type="submission" date="2014-09" db="EMBL/GenBank/DDBJ databases">
        <title>Genome sequencing of Methyloceanibacter caenitepidi Gela4.</title>
        <authorList>
            <person name="Takeuchi M."/>
            <person name="Susumu S."/>
            <person name="Kamagata Y."/>
            <person name="Oshima K."/>
            <person name="Hattori M."/>
            <person name="Iwasaki W."/>
        </authorList>
    </citation>
    <scope>NUCLEOTIDE SEQUENCE [LARGE SCALE GENOMIC DNA]</scope>
    <source>
        <strain evidence="9 10">Gela4</strain>
    </source>
</reference>
<dbReference type="Gene3D" id="3.30.70.1450">
    <property type="entry name" value="Regulator of K+ conductance, C-terminal domain"/>
    <property type="match status" value="1"/>
</dbReference>
<name>A0A0A8K3U2_9HYPH</name>
<dbReference type="HOGENOM" id="CLU_005170_6_1_5"/>
<dbReference type="InterPro" id="IPR036721">
    <property type="entry name" value="RCK_C_sf"/>
</dbReference>
<keyword evidence="6 7" id="KW-0472">Membrane</keyword>
<dbReference type="OrthoDB" id="9809303at2"/>
<dbReference type="PROSITE" id="PS51202">
    <property type="entry name" value="RCK_C"/>
    <property type="match status" value="1"/>
</dbReference>
<keyword evidence="4" id="KW-0677">Repeat</keyword>
<dbReference type="GO" id="GO:0005886">
    <property type="term" value="C:plasma membrane"/>
    <property type="evidence" value="ECO:0007669"/>
    <property type="project" value="TreeGrafter"/>
</dbReference>
<evidence type="ECO:0000256" key="7">
    <source>
        <dbReference type="SAM" id="Phobius"/>
    </source>
</evidence>
<evidence type="ECO:0000256" key="5">
    <source>
        <dbReference type="ARBA" id="ARBA00022989"/>
    </source>
</evidence>
<dbReference type="SUPFAM" id="SSF116726">
    <property type="entry name" value="TrkA C-terminal domain-like"/>
    <property type="match status" value="2"/>
</dbReference>
<feature type="transmembrane region" description="Helical" evidence="7">
    <location>
        <begin position="173"/>
        <end position="193"/>
    </location>
</feature>
<dbReference type="Pfam" id="PF03600">
    <property type="entry name" value="CitMHS"/>
    <property type="match status" value="1"/>
</dbReference>
<keyword evidence="2" id="KW-0813">Transport</keyword>
<dbReference type="KEGG" id="mcg:GL4_1211"/>
<accession>A0A0A8K3U2</accession>
<evidence type="ECO:0000256" key="3">
    <source>
        <dbReference type="ARBA" id="ARBA00022692"/>
    </source>
</evidence>
<keyword evidence="5 7" id="KW-1133">Transmembrane helix</keyword>
<evidence type="ECO:0000259" key="8">
    <source>
        <dbReference type="PROSITE" id="PS51202"/>
    </source>
</evidence>
<dbReference type="GO" id="GO:0008324">
    <property type="term" value="F:monoatomic cation transmembrane transporter activity"/>
    <property type="evidence" value="ECO:0007669"/>
    <property type="project" value="InterPro"/>
</dbReference>
<dbReference type="STRING" id="1384459.GL4_1211"/>
<organism evidence="9 10">
    <name type="scientific">Methyloceanibacter caenitepidi</name>
    <dbReference type="NCBI Taxonomy" id="1384459"/>
    <lineage>
        <taxon>Bacteria</taxon>
        <taxon>Pseudomonadati</taxon>
        <taxon>Pseudomonadota</taxon>
        <taxon>Alphaproteobacteria</taxon>
        <taxon>Hyphomicrobiales</taxon>
        <taxon>Hyphomicrobiaceae</taxon>
        <taxon>Methyloceanibacter</taxon>
    </lineage>
</organism>
<feature type="transmembrane region" description="Helical" evidence="7">
    <location>
        <begin position="560"/>
        <end position="580"/>
    </location>
</feature>
<feature type="transmembrane region" description="Helical" evidence="7">
    <location>
        <begin position="130"/>
        <end position="153"/>
    </location>
</feature>
<dbReference type="GO" id="GO:0006813">
    <property type="term" value="P:potassium ion transport"/>
    <property type="evidence" value="ECO:0007669"/>
    <property type="project" value="InterPro"/>
</dbReference>
<feature type="transmembrane region" description="Helical" evidence="7">
    <location>
        <begin position="437"/>
        <end position="456"/>
    </location>
</feature>
<dbReference type="PANTHER" id="PTHR43652">
    <property type="entry name" value="BASIC AMINO ACID ANTIPORTER YFCC-RELATED"/>
    <property type="match status" value="1"/>
</dbReference>
<comment type="subcellular location">
    <subcellularLocation>
        <location evidence="1">Membrane</location>
        <topology evidence="1">Multi-pass membrane protein</topology>
    </subcellularLocation>
</comment>
<dbReference type="InterPro" id="IPR004680">
    <property type="entry name" value="Cit_transptr-like_dom"/>
</dbReference>
<evidence type="ECO:0000256" key="6">
    <source>
        <dbReference type="ARBA" id="ARBA00023136"/>
    </source>
</evidence>
<dbReference type="Proteomes" id="UP000031643">
    <property type="component" value="Chromosome"/>
</dbReference>
<dbReference type="RefSeq" id="WP_045365563.1">
    <property type="nucleotide sequence ID" value="NZ_AP014648.1"/>
</dbReference>
<gene>
    <name evidence="9" type="ORF">GL4_1211</name>
</gene>
<feature type="domain" description="RCK C-terminal" evidence="8">
    <location>
        <begin position="207"/>
        <end position="289"/>
    </location>
</feature>
<keyword evidence="3 7" id="KW-0812">Transmembrane</keyword>